<keyword evidence="6" id="KW-1185">Reference proteome</keyword>
<keyword evidence="3" id="KW-0804">Transcription</keyword>
<dbReference type="Pfam" id="PF00356">
    <property type="entry name" value="LacI"/>
    <property type="match status" value="1"/>
</dbReference>
<evidence type="ECO:0000259" key="4">
    <source>
        <dbReference type="PROSITE" id="PS50932"/>
    </source>
</evidence>
<dbReference type="InterPro" id="IPR000843">
    <property type="entry name" value="HTH_LacI"/>
</dbReference>
<evidence type="ECO:0000313" key="6">
    <source>
        <dbReference type="Proteomes" id="UP001595814"/>
    </source>
</evidence>
<dbReference type="SUPFAM" id="SSF47413">
    <property type="entry name" value="lambda repressor-like DNA-binding domains"/>
    <property type="match status" value="1"/>
</dbReference>
<dbReference type="Proteomes" id="UP001595814">
    <property type="component" value="Unassembled WGS sequence"/>
</dbReference>
<dbReference type="InterPro" id="IPR010982">
    <property type="entry name" value="Lambda_DNA-bd_dom_sf"/>
</dbReference>
<dbReference type="PANTHER" id="PTHR30146:SF109">
    <property type="entry name" value="HTH-TYPE TRANSCRIPTIONAL REGULATOR GALS"/>
    <property type="match status" value="1"/>
</dbReference>
<dbReference type="Gene3D" id="1.10.260.40">
    <property type="entry name" value="lambda repressor-like DNA-binding domains"/>
    <property type="match status" value="1"/>
</dbReference>
<dbReference type="InterPro" id="IPR028082">
    <property type="entry name" value="Peripla_BP_I"/>
</dbReference>
<keyword evidence="1" id="KW-0805">Transcription regulation</keyword>
<feature type="domain" description="HTH lacI-type" evidence="4">
    <location>
        <begin position="5"/>
        <end position="59"/>
    </location>
</feature>
<reference evidence="6" key="1">
    <citation type="journal article" date="2019" name="Int. J. Syst. Evol. Microbiol.">
        <title>The Global Catalogue of Microorganisms (GCM) 10K type strain sequencing project: providing services to taxonomists for standard genome sequencing and annotation.</title>
        <authorList>
            <consortium name="The Broad Institute Genomics Platform"/>
            <consortium name="The Broad Institute Genome Sequencing Center for Infectious Disease"/>
            <person name="Wu L."/>
            <person name="Ma J."/>
        </authorList>
    </citation>
    <scope>NUCLEOTIDE SEQUENCE [LARGE SCALE GENOMIC DNA]</scope>
    <source>
        <strain evidence="6">CECT 7477</strain>
    </source>
</reference>
<evidence type="ECO:0000256" key="2">
    <source>
        <dbReference type="ARBA" id="ARBA00023125"/>
    </source>
</evidence>
<dbReference type="GO" id="GO:0003677">
    <property type="term" value="F:DNA binding"/>
    <property type="evidence" value="ECO:0007669"/>
    <property type="project" value="UniProtKB-KW"/>
</dbReference>
<dbReference type="EMBL" id="JBHSAW010000025">
    <property type="protein sequence ID" value="MFC4098030.1"/>
    <property type="molecule type" value="Genomic_DNA"/>
</dbReference>
<dbReference type="Gene3D" id="3.40.50.2300">
    <property type="match status" value="2"/>
</dbReference>
<dbReference type="CDD" id="cd01392">
    <property type="entry name" value="HTH_LacI"/>
    <property type="match status" value="1"/>
</dbReference>
<evidence type="ECO:0000256" key="3">
    <source>
        <dbReference type="ARBA" id="ARBA00023163"/>
    </source>
</evidence>
<dbReference type="CDD" id="cd06267">
    <property type="entry name" value="PBP1_LacI_sugar_binding-like"/>
    <property type="match status" value="1"/>
</dbReference>
<gene>
    <name evidence="5" type="ORF">ACFOUT_19250</name>
</gene>
<dbReference type="RefSeq" id="WP_192462834.1">
    <property type="nucleotide sequence ID" value="NZ_JACYFJ010000005.1"/>
</dbReference>
<keyword evidence="2 5" id="KW-0238">DNA-binding</keyword>
<comment type="caution">
    <text evidence="5">The sequence shown here is derived from an EMBL/GenBank/DDBJ whole genome shotgun (WGS) entry which is preliminary data.</text>
</comment>
<organism evidence="5 6">
    <name type="scientific">Euzebyella saccharophila</name>
    <dbReference type="NCBI Taxonomy" id="679664"/>
    <lineage>
        <taxon>Bacteria</taxon>
        <taxon>Pseudomonadati</taxon>
        <taxon>Bacteroidota</taxon>
        <taxon>Flavobacteriia</taxon>
        <taxon>Flavobacteriales</taxon>
        <taxon>Flavobacteriaceae</taxon>
        <taxon>Euzebyella</taxon>
    </lineage>
</organism>
<evidence type="ECO:0000256" key="1">
    <source>
        <dbReference type="ARBA" id="ARBA00023015"/>
    </source>
</evidence>
<dbReference type="Pfam" id="PF13377">
    <property type="entry name" value="Peripla_BP_3"/>
    <property type="match status" value="1"/>
</dbReference>
<protein>
    <submittedName>
        <fullName evidence="5">LacI family DNA-binding transcriptional regulator</fullName>
    </submittedName>
</protein>
<dbReference type="PROSITE" id="PS50932">
    <property type="entry name" value="HTH_LACI_2"/>
    <property type="match status" value="1"/>
</dbReference>
<sequence>MSKKTTIYDLAKRLGISPATVSRSLNDHPSISGKTKKKVLEAAKETGYRINKFASNLSLQKSNTIGVIVPRLNSDFMSTVLSGIETIANNAGYNLVISQSLEQEEKEKFNTKTLFESGVDALLVSLANETMNYDHFSIFTDRKIPLLFFDRVIDLPNCPTIIIDNEAAGYQATEHLIQQGCKHIIHVSSGLNRSVYKLRYAGYRKALKENENNFRERVIQVDNFSPPEAKKVIDFIKTSVHPIDGIFVSSDSLAVYIIKELRSNGYQVPNDIKVVGFNNDPVAQVITPELSTIEYPGYKMGKLAGQSILSHLSGSINIETADQIILKHRLIIRESSQK</sequence>
<dbReference type="SUPFAM" id="SSF53822">
    <property type="entry name" value="Periplasmic binding protein-like I"/>
    <property type="match status" value="1"/>
</dbReference>
<dbReference type="InterPro" id="IPR046335">
    <property type="entry name" value="LacI/GalR-like_sensor"/>
</dbReference>
<dbReference type="SMART" id="SM00354">
    <property type="entry name" value="HTH_LACI"/>
    <property type="match status" value="1"/>
</dbReference>
<accession>A0ABV8JYN9</accession>
<proteinExistence type="predicted"/>
<evidence type="ECO:0000313" key="5">
    <source>
        <dbReference type="EMBL" id="MFC4098030.1"/>
    </source>
</evidence>
<name>A0ABV8JYN9_9FLAO</name>
<dbReference type="PANTHER" id="PTHR30146">
    <property type="entry name" value="LACI-RELATED TRANSCRIPTIONAL REPRESSOR"/>
    <property type="match status" value="1"/>
</dbReference>